<dbReference type="EMBL" id="CADEBD010000226">
    <property type="protein sequence ID" value="CAB3225277.1"/>
    <property type="molecule type" value="Genomic_DNA"/>
</dbReference>
<dbReference type="EMBL" id="CADEBC010000556">
    <property type="protein sequence ID" value="CAB3252601.1"/>
    <property type="molecule type" value="Genomic_DNA"/>
</dbReference>
<name>A0A8S0YXW8_ARCPL</name>
<sequence length="230" mass="26246">MLRAPATSTKTVERPSDVDALRNSRENFVRTSNFSVFRLPSAMSSSRCVALLALWLVVATATPVRRSPDLEARRRSAIDRSMIRFGRSYPPEPSAADIREAFQRPSRRGNSFLRFGRTQPLALTADDLVSLLKAYEEDYDSPISKRSAGFVRFGRDPSFIRFGRSVDEDKLGYEQNSELVVSGYPQRKNRARDHFIRLGRDSEEGNENEFEEDQESRKKRSTEACHECQS</sequence>
<dbReference type="Proteomes" id="UP000494256">
    <property type="component" value="Unassembled WGS sequence"/>
</dbReference>
<feature type="compositionally biased region" description="Basic and acidic residues" evidence="7">
    <location>
        <begin position="221"/>
        <end position="230"/>
    </location>
</feature>
<evidence type="ECO:0000313" key="10">
    <source>
        <dbReference type="Proteomes" id="UP000494106"/>
    </source>
</evidence>
<gene>
    <name evidence="9" type="ORF">APLA_LOCUS13610</name>
    <name evidence="8" type="ORF">APLA_LOCUS2147</name>
</gene>
<evidence type="ECO:0000313" key="8">
    <source>
        <dbReference type="EMBL" id="CAB3225277.1"/>
    </source>
</evidence>
<evidence type="ECO:0000313" key="11">
    <source>
        <dbReference type="Proteomes" id="UP000494256"/>
    </source>
</evidence>
<comment type="caution">
    <text evidence="8">The sequence shown here is derived from an EMBL/GenBank/DDBJ whole genome shotgun (WGS) entry which is preliminary data.</text>
</comment>
<dbReference type="GO" id="GO:0007218">
    <property type="term" value="P:neuropeptide signaling pathway"/>
    <property type="evidence" value="ECO:0007669"/>
    <property type="project" value="UniProtKB-KW"/>
</dbReference>
<dbReference type="Proteomes" id="UP000494106">
    <property type="component" value="Unassembled WGS sequence"/>
</dbReference>
<evidence type="ECO:0008006" key="12">
    <source>
        <dbReference type="Google" id="ProtNLM"/>
    </source>
</evidence>
<evidence type="ECO:0000256" key="3">
    <source>
        <dbReference type="ARBA" id="ARBA00022525"/>
    </source>
</evidence>
<accession>A0A8S0YXW8</accession>
<dbReference type="AlphaFoldDB" id="A0A8S0YXW8"/>
<reference evidence="10 11" key="1">
    <citation type="submission" date="2020-04" db="EMBL/GenBank/DDBJ databases">
        <authorList>
            <person name="Wallbank WR R."/>
            <person name="Pardo Diaz C."/>
            <person name="Kozak K."/>
            <person name="Martin S."/>
            <person name="Jiggins C."/>
            <person name="Moest M."/>
            <person name="Warren A I."/>
            <person name="Byers J.R.P. K."/>
            <person name="Montejo-Kovacevich G."/>
            <person name="Yen C E."/>
        </authorList>
    </citation>
    <scope>NUCLEOTIDE SEQUENCE [LARGE SCALE GENOMIC DNA]</scope>
</reference>
<proteinExistence type="inferred from homology"/>
<protein>
    <recommendedName>
        <fullName evidence="12">FMRFamide-related peptides</fullName>
    </recommendedName>
</protein>
<dbReference type="GO" id="GO:0005576">
    <property type="term" value="C:extracellular region"/>
    <property type="evidence" value="ECO:0007669"/>
    <property type="project" value="UniProtKB-SubCell"/>
</dbReference>
<feature type="region of interest" description="Disordered" evidence="7">
    <location>
        <begin position="191"/>
        <end position="230"/>
    </location>
</feature>
<evidence type="ECO:0000256" key="5">
    <source>
        <dbReference type="ARBA" id="ARBA00022815"/>
    </source>
</evidence>
<feature type="compositionally biased region" description="Acidic residues" evidence="7">
    <location>
        <begin position="204"/>
        <end position="214"/>
    </location>
</feature>
<evidence type="ECO:0000256" key="2">
    <source>
        <dbReference type="ARBA" id="ARBA00006356"/>
    </source>
</evidence>
<keyword evidence="3" id="KW-0964">Secreted</keyword>
<dbReference type="OrthoDB" id="5813613at2759"/>
<evidence type="ECO:0000256" key="7">
    <source>
        <dbReference type="SAM" id="MobiDB-lite"/>
    </source>
</evidence>
<keyword evidence="10" id="KW-1185">Reference proteome</keyword>
<feature type="compositionally biased region" description="Basic and acidic residues" evidence="7">
    <location>
        <begin position="192"/>
        <end position="203"/>
    </location>
</feature>
<evidence type="ECO:0000313" key="9">
    <source>
        <dbReference type="EMBL" id="CAB3252601.1"/>
    </source>
</evidence>
<dbReference type="InterPro" id="IPR051041">
    <property type="entry name" value="FMRFamide-related_np"/>
</dbReference>
<keyword evidence="5" id="KW-0027">Amidation</keyword>
<keyword evidence="4" id="KW-0677">Repeat</keyword>
<keyword evidence="6" id="KW-0527">Neuropeptide</keyword>
<dbReference type="PANTHER" id="PTHR20986">
    <property type="entry name" value="FMRFAMIDE-RELATED PEPTIDES"/>
    <property type="match status" value="1"/>
</dbReference>
<comment type="subcellular location">
    <subcellularLocation>
        <location evidence="1">Secreted</location>
    </subcellularLocation>
</comment>
<comment type="similarity">
    <text evidence="2">Belongs to the FARP (FMRFamide related peptide) family.</text>
</comment>
<evidence type="ECO:0000256" key="6">
    <source>
        <dbReference type="ARBA" id="ARBA00023320"/>
    </source>
</evidence>
<evidence type="ECO:0000256" key="1">
    <source>
        <dbReference type="ARBA" id="ARBA00004613"/>
    </source>
</evidence>
<organism evidence="8 11">
    <name type="scientific">Arctia plantaginis</name>
    <name type="common">Wood tiger moth</name>
    <name type="synonym">Phalaena plantaginis</name>
    <dbReference type="NCBI Taxonomy" id="874455"/>
    <lineage>
        <taxon>Eukaryota</taxon>
        <taxon>Metazoa</taxon>
        <taxon>Ecdysozoa</taxon>
        <taxon>Arthropoda</taxon>
        <taxon>Hexapoda</taxon>
        <taxon>Insecta</taxon>
        <taxon>Pterygota</taxon>
        <taxon>Neoptera</taxon>
        <taxon>Endopterygota</taxon>
        <taxon>Lepidoptera</taxon>
        <taxon>Glossata</taxon>
        <taxon>Ditrysia</taxon>
        <taxon>Noctuoidea</taxon>
        <taxon>Erebidae</taxon>
        <taxon>Arctiinae</taxon>
        <taxon>Arctia</taxon>
    </lineage>
</organism>
<dbReference type="PANTHER" id="PTHR20986:SF22">
    <property type="entry name" value="FMRFAMIDE-RELATED PEPTIDES"/>
    <property type="match status" value="1"/>
</dbReference>
<evidence type="ECO:0000256" key="4">
    <source>
        <dbReference type="ARBA" id="ARBA00022737"/>
    </source>
</evidence>